<reference evidence="3 4" key="1">
    <citation type="journal article" date="2023" name="Sci. Data">
        <title>Genome assembly of the Korean intertidal mud-creeper Batillaria attramentaria.</title>
        <authorList>
            <person name="Patra A.K."/>
            <person name="Ho P.T."/>
            <person name="Jun S."/>
            <person name="Lee S.J."/>
            <person name="Kim Y."/>
            <person name="Won Y.J."/>
        </authorList>
    </citation>
    <scope>NUCLEOTIDE SEQUENCE [LARGE SCALE GENOMIC DNA]</scope>
    <source>
        <strain evidence="3">Wonlab-2016</strain>
    </source>
</reference>
<feature type="compositionally biased region" description="Polar residues" evidence="1">
    <location>
        <begin position="261"/>
        <end position="271"/>
    </location>
</feature>
<evidence type="ECO:0000313" key="3">
    <source>
        <dbReference type="EMBL" id="KAK7450985.1"/>
    </source>
</evidence>
<dbReference type="EMBL" id="JACVVK020000734">
    <property type="protein sequence ID" value="KAK7450985.1"/>
    <property type="molecule type" value="Genomic_DNA"/>
</dbReference>
<proteinExistence type="predicted"/>
<keyword evidence="2" id="KW-0812">Transmembrane</keyword>
<dbReference type="AlphaFoldDB" id="A0ABD0J1P0"/>
<accession>A0ABD0J1P0</accession>
<evidence type="ECO:0000313" key="4">
    <source>
        <dbReference type="Proteomes" id="UP001519460"/>
    </source>
</evidence>
<name>A0ABD0J1P0_9CAEN</name>
<gene>
    <name evidence="3" type="ORF">BaRGS_00039880</name>
</gene>
<keyword evidence="2" id="KW-1133">Transmembrane helix</keyword>
<feature type="compositionally biased region" description="Basic and acidic residues" evidence="1">
    <location>
        <begin position="299"/>
        <end position="319"/>
    </location>
</feature>
<feature type="transmembrane region" description="Helical" evidence="2">
    <location>
        <begin position="121"/>
        <end position="144"/>
    </location>
</feature>
<keyword evidence="2" id="KW-0472">Membrane</keyword>
<comment type="caution">
    <text evidence="3">The sequence shown here is derived from an EMBL/GenBank/DDBJ whole genome shotgun (WGS) entry which is preliminary data.</text>
</comment>
<feature type="compositionally biased region" description="Basic and acidic residues" evidence="1">
    <location>
        <begin position="243"/>
        <end position="258"/>
    </location>
</feature>
<protein>
    <submittedName>
        <fullName evidence="3">Uncharacterized protein</fullName>
    </submittedName>
</protein>
<feature type="region of interest" description="Disordered" evidence="1">
    <location>
        <begin position="159"/>
        <end position="198"/>
    </location>
</feature>
<dbReference type="Proteomes" id="UP001519460">
    <property type="component" value="Unassembled WGS sequence"/>
</dbReference>
<feature type="region of interest" description="Disordered" evidence="1">
    <location>
        <begin position="235"/>
        <end position="333"/>
    </location>
</feature>
<feature type="compositionally biased region" description="Basic and acidic residues" evidence="1">
    <location>
        <begin position="367"/>
        <end position="391"/>
    </location>
</feature>
<evidence type="ECO:0000256" key="1">
    <source>
        <dbReference type="SAM" id="MobiDB-lite"/>
    </source>
</evidence>
<feature type="compositionally biased region" description="Basic and acidic residues" evidence="1">
    <location>
        <begin position="273"/>
        <end position="290"/>
    </location>
</feature>
<organism evidence="3 4">
    <name type="scientific">Batillaria attramentaria</name>
    <dbReference type="NCBI Taxonomy" id="370345"/>
    <lineage>
        <taxon>Eukaryota</taxon>
        <taxon>Metazoa</taxon>
        <taxon>Spiralia</taxon>
        <taxon>Lophotrochozoa</taxon>
        <taxon>Mollusca</taxon>
        <taxon>Gastropoda</taxon>
        <taxon>Caenogastropoda</taxon>
        <taxon>Sorbeoconcha</taxon>
        <taxon>Cerithioidea</taxon>
        <taxon>Batillariidae</taxon>
        <taxon>Batillaria</taxon>
    </lineage>
</organism>
<sequence length="452" mass="51052">MSSADRGIQPRLLSILLFVLDSIVSVSDIFVLCAVLYQEGGYVLGNSDVDHPSALDSTGGGHWSMEDPLFQAAAALNDDEEELLIRHARAAEDETTETPAQDEDKSLWEKIEDFYADNNNMAMYCVLPIMVLVYGGCSAIYCIYKCRRYLRRRKHKRLRNEDDTNSLAADERNDLNQNGDLSDGADRQPVKTVSGGTWDDANSSFTDVRYNVERKKTPLPWDTPQKAAPVIGVAAAAASSQMHRQDSFSENEDPRPRDGNYSATSRDSSSMALERERDKLEQRLDGKGEPPKPGPKPGSQDRVENFMNQKKMEEMRGQRQDNVPNRPINKASDFSRFAGSRPIEIVPITKAEYQRHMESNQTADIWDPLHNRPFDSRNSTEPERSRNGRESSWSIRDEIMAKYDALTSLAMTKKTAEVLRVNADNNTDDGGHYPDTLRRKQSKKHKLIFIAE</sequence>
<evidence type="ECO:0000256" key="2">
    <source>
        <dbReference type="SAM" id="Phobius"/>
    </source>
</evidence>
<feature type="region of interest" description="Disordered" evidence="1">
    <location>
        <begin position="362"/>
        <end position="391"/>
    </location>
</feature>
<feature type="transmembrane region" description="Helical" evidence="2">
    <location>
        <begin position="12"/>
        <end position="37"/>
    </location>
</feature>
<keyword evidence="4" id="KW-1185">Reference proteome</keyword>